<dbReference type="AlphaFoldDB" id="A0A345Y4B6"/>
<evidence type="ECO:0000256" key="1">
    <source>
        <dbReference type="SAM" id="SignalP"/>
    </source>
</evidence>
<accession>A0A345Y4B6</accession>
<feature type="chain" id="PRO_5016888798" evidence="1">
    <location>
        <begin position="20"/>
        <end position="155"/>
    </location>
</feature>
<dbReference type="PANTHER" id="PTHR36302">
    <property type="entry name" value="BLR7088 PROTEIN"/>
    <property type="match status" value="1"/>
</dbReference>
<protein>
    <submittedName>
        <fullName evidence="2">Copper chaperone PCu(A)C</fullName>
    </submittedName>
</protein>
<dbReference type="RefSeq" id="WP_115432703.1">
    <property type="nucleotide sequence ID" value="NZ_CP031337.1"/>
</dbReference>
<evidence type="ECO:0000313" key="2">
    <source>
        <dbReference type="EMBL" id="AXK38768.1"/>
    </source>
</evidence>
<dbReference type="Proteomes" id="UP000254537">
    <property type="component" value="Chromosome"/>
</dbReference>
<dbReference type="SUPFAM" id="SSF110087">
    <property type="entry name" value="DR1885-like metal-binding protein"/>
    <property type="match status" value="1"/>
</dbReference>
<keyword evidence="1" id="KW-0732">Signal</keyword>
<dbReference type="KEGG" id="ccah:DWG20_04600"/>
<dbReference type="InterPro" id="IPR007410">
    <property type="entry name" value="LpqE-like"/>
</dbReference>
<name>A0A345Y4B6_9NEIS</name>
<gene>
    <name evidence="2" type="ORF">DWG20_04600</name>
</gene>
<dbReference type="OrthoDB" id="9796962at2"/>
<reference evidence="2 3" key="1">
    <citation type="submission" date="2018-07" db="EMBL/GenBank/DDBJ databases">
        <title>Crenobacter cavernae sp. nov., isolated from a karst cave.</title>
        <authorList>
            <person name="Zhu H."/>
        </authorList>
    </citation>
    <scope>NUCLEOTIDE SEQUENCE [LARGE SCALE GENOMIC DNA]</scope>
    <source>
        <strain evidence="2 3">K1W11S-77</strain>
    </source>
</reference>
<organism evidence="2 3">
    <name type="scientific">Crenobacter cavernae</name>
    <dbReference type="NCBI Taxonomy" id="2290923"/>
    <lineage>
        <taxon>Bacteria</taxon>
        <taxon>Pseudomonadati</taxon>
        <taxon>Pseudomonadota</taxon>
        <taxon>Betaproteobacteria</taxon>
        <taxon>Neisseriales</taxon>
        <taxon>Neisseriaceae</taxon>
        <taxon>Crenobacter</taxon>
    </lineage>
</organism>
<dbReference type="InterPro" id="IPR058248">
    <property type="entry name" value="Lxx211020-like"/>
</dbReference>
<dbReference type="EMBL" id="CP031337">
    <property type="protein sequence ID" value="AXK38768.1"/>
    <property type="molecule type" value="Genomic_DNA"/>
</dbReference>
<dbReference type="Pfam" id="PF04314">
    <property type="entry name" value="PCuAC"/>
    <property type="match status" value="1"/>
</dbReference>
<dbReference type="Gene3D" id="2.60.40.1890">
    <property type="entry name" value="PCu(A)C copper chaperone"/>
    <property type="match status" value="1"/>
</dbReference>
<dbReference type="PANTHER" id="PTHR36302:SF1">
    <property type="entry name" value="COPPER CHAPERONE PCU(A)C"/>
    <property type="match status" value="1"/>
</dbReference>
<evidence type="ECO:0000313" key="3">
    <source>
        <dbReference type="Proteomes" id="UP000254537"/>
    </source>
</evidence>
<dbReference type="InterPro" id="IPR036182">
    <property type="entry name" value="PCuAC_sf"/>
</dbReference>
<feature type="signal peptide" evidence="1">
    <location>
        <begin position="1"/>
        <end position="19"/>
    </location>
</feature>
<proteinExistence type="predicted"/>
<sequence>MKAHLAALALAALPLFAHAHDFTAGSLHIDHPWSRSTAPGAATGAAYFALENRGRDADTLLGASTPRAARAEIHEHVHDQGVMRMRQVSGGVKVDAGKTVRFEPGGYHLMLNKLSSPLKAGERFPLTLEFAKAGKLKVEVAVDGSQHKADEHAGH</sequence>